<reference evidence="1" key="1">
    <citation type="submission" date="2020-05" db="EMBL/GenBank/DDBJ databases">
        <authorList>
            <person name="Chiriac C."/>
            <person name="Salcher M."/>
            <person name="Ghai R."/>
            <person name="Kavagutti S V."/>
        </authorList>
    </citation>
    <scope>NUCLEOTIDE SEQUENCE</scope>
</reference>
<gene>
    <name evidence="1" type="ORF">UFOVP1604_196</name>
</gene>
<organism evidence="1">
    <name type="scientific">uncultured Caudovirales phage</name>
    <dbReference type="NCBI Taxonomy" id="2100421"/>
    <lineage>
        <taxon>Viruses</taxon>
        <taxon>Duplodnaviria</taxon>
        <taxon>Heunggongvirae</taxon>
        <taxon>Uroviricota</taxon>
        <taxon>Caudoviricetes</taxon>
        <taxon>Peduoviridae</taxon>
        <taxon>Maltschvirus</taxon>
        <taxon>Maltschvirus maltsch</taxon>
    </lineage>
</organism>
<accession>A0A6J5SUG3</accession>
<dbReference type="EMBL" id="LR797474">
    <property type="protein sequence ID" value="CAB4219113.1"/>
    <property type="molecule type" value="Genomic_DNA"/>
</dbReference>
<name>A0A6J5SUG3_9CAUD</name>
<evidence type="ECO:0000313" key="1">
    <source>
        <dbReference type="EMBL" id="CAB4219113.1"/>
    </source>
</evidence>
<sequence length="61" mass="7526">MWRPKDIIDQTLETALRKPGLIDWNWILADLLEKKVRVERRILYRRVKALLKSRAQEPWLW</sequence>
<protein>
    <submittedName>
        <fullName evidence="1">Uncharacterized protein</fullName>
    </submittedName>
</protein>
<proteinExistence type="predicted"/>